<evidence type="ECO:0000313" key="4">
    <source>
        <dbReference type="Proteomes" id="UP001642464"/>
    </source>
</evidence>
<dbReference type="Pfam" id="PF25036">
    <property type="entry name" value="VPS13_VAB"/>
    <property type="match status" value="1"/>
</dbReference>
<dbReference type="InterPro" id="IPR009543">
    <property type="entry name" value="VPS13_VAB"/>
</dbReference>
<sequence>EEVPPKGSRALALDLRGGFVVRPLGQGWSREFRFEWLCSQRQAGHFQCGSKSGPGEADDYFGFCIEWHTELIPHQDSQAPQYTIHLCAPVTLVSALPVACQCEVRSSDRRRFGVALAAGDRSQLHCLVPDELELSLAVFGDGLWSAPKLLRPEEKVSIAVPVDASGKHYTHFQLVITWAASGKPLTVVIHSPTWIADHVCSDHLHFAYWCKARQEPSSRLWERSANLCPSAPRPGRAEGVKPRMLPLDCRATHVAFRLDGHNDGFMTELVSLTALGSDQYYLKAVGAAPQAQSAHPDGLLLGVRFSERMEAGLEVRVLHVAPLQVAVNATRRILALRPGWRSDSESRMLELAPGGRAALHWRGGQELLVQARISDLTGSWSRWSGRLPVGSVGEYSFQSCWEKMSEVVFENFRVEVRNVEATTYFVFREAGKSAPILLRNFSVEPLLFQQELPHDRFGEDSEDGDKRQRWFRASSFTSSSHSTPEVAVNRRGLKLEPGQTRPFAWAEPLGSAKRLEVRSFLTPVMTRLTLEKTEKSLPLDISKHPLFYDVVTSGSSLVMTVRDRPRPEAFPALSEDRELQVNVNLAGLGLSLVAPTSCAFPEAQDNSDEVLRRELLNCSVEKIVGAFRRHDLIETLELSLQEVQVDNQREDASHPVLLKRRGEGKEDALPLLQLVLSRYCDAERPQLLHFDRLEVKLRSIDLRLDQGFIFDVMALATSIRSSLGVSTDSTADRNGDDLGLEKEGLKLHFNRLELGSAKVRVSFAGSSWGSAPGDVAFWKRLLSSLSSVDRAVLRFDEYTLQETTADAENFVTTLRGHYVKQFWRELKWFVGRLEVLGTPVTFCGSVARSCKEGALAPYKGATRSPEDMLEGCLLGTGGCVRNALFECFNSLSKATGAASQGCRICLPEDFQNPPTRGGLKTACDSCMGTMCHSVTGLCTRPVRGCRRGGLRGCASGATEGLFGCAGGIIVGCLDMTRQTTERLRNAASRTEQGRRRLPRALYGVERALRPFDQRDAELKAHFVASDPSLASMALLETVRDENGLVAAVSDLHFLYYSRDGHLTKVPLEDIMEVEVSDKAIVLQRAGLGELRLDDGAPERLRRAGRLLGECLAV</sequence>
<dbReference type="EMBL" id="CAXAMM010001325">
    <property type="protein sequence ID" value="CAK8991501.1"/>
    <property type="molecule type" value="Genomic_DNA"/>
</dbReference>
<comment type="caution">
    <text evidence="3">The sequence shown here is derived from an EMBL/GenBank/DDBJ whole genome shotgun (WGS) entry which is preliminary data.</text>
</comment>
<dbReference type="PANTHER" id="PTHR16166">
    <property type="entry name" value="VACUOLAR PROTEIN SORTING-ASSOCIATED PROTEIN VPS13"/>
    <property type="match status" value="1"/>
</dbReference>
<name>A0ABP0HMP0_9DINO</name>
<accession>A0ABP0HMP0</accession>
<dbReference type="Proteomes" id="UP001642464">
    <property type="component" value="Unassembled WGS sequence"/>
</dbReference>
<keyword evidence="4" id="KW-1185">Reference proteome</keyword>
<evidence type="ECO:0000256" key="1">
    <source>
        <dbReference type="ARBA" id="ARBA00006545"/>
    </source>
</evidence>
<evidence type="ECO:0000259" key="2">
    <source>
        <dbReference type="Pfam" id="PF25036"/>
    </source>
</evidence>
<feature type="domain" description="Vacuolar protein sorting-associated protein 13 VPS13 adaptor binding" evidence="2">
    <location>
        <begin position="342"/>
        <end position="509"/>
    </location>
</feature>
<feature type="non-terminal residue" evidence="3">
    <location>
        <position position="1"/>
    </location>
</feature>
<gene>
    <name evidence="3" type="ORF">SCF082_LOCUS2689</name>
</gene>
<dbReference type="PANTHER" id="PTHR16166:SF93">
    <property type="entry name" value="INTERMEMBRANE LIPID TRANSFER PROTEIN VPS13"/>
    <property type="match status" value="1"/>
</dbReference>
<comment type="similarity">
    <text evidence="1">Belongs to the VPS13 family.</text>
</comment>
<proteinExistence type="inferred from homology"/>
<reference evidence="3 4" key="1">
    <citation type="submission" date="2024-02" db="EMBL/GenBank/DDBJ databases">
        <authorList>
            <person name="Chen Y."/>
            <person name="Shah S."/>
            <person name="Dougan E. K."/>
            <person name="Thang M."/>
            <person name="Chan C."/>
        </authorList>
    </citation>
    <scope>NUCLEOTIDE SEQUENCE [LARGE SCALE GENOMIC DNA]</scope>
</reference>
<protein>
    <submittedName>
        <fullName evidence="3">Vacuolar protein sorting-associated protein 13A</fullName>
    </submittedName>
</protein>
<evidence type="ECO:0000313" key="3">
    <source>
        <dbReference type="EMBL" id="CAK8991501.1"/>
    </source>
</evidence>
<organism evidence="3 4">
    <name type="scientific">Durusdinium trenchii</name>
    <dbReference type="NCBI Taxonomy" id="1381693"/>
    <lineage>
        <taxon>Eukaryota</taxon>
        <taxon>Sar</taxon>
        <taxon>Alveolata</taxon>
        <taxon>Dinophyceae</taxon>
        <taxon>Suessiales</taxon>
        <taxon>Symbiodiniaceae</taxon>
        <taxon>Durusdinium</taxon>
    </lineage>
</organism>
<dbReference type="InterPro" id="IPR026847">
    <property type="entry name" value="VPS13"/>
</dbReference>